<accession>A0A512B5U8</accession>
<dbReference type="InterPro" id="IPR036587">
    <property type="entry name" value="NucleaseA_inhib-like_sf"/>
</dbReference>
<organism evidence="1 2">
    <name type="scientific">Adhaeribacter aerolatus</name>
    <dbReference type="NCBI Taxonomy" id="670289"/>
    <lineage>
        <taxon>Bacteria</taxon>
        <taxon>Pseudomonadati</taxon>
        <taxon>Bacteroidota</taxon>
        <taxon>Cytophagia</taxon>
        <taxon>Cytophagales</taxon>
        <taxon>Hymenobacteraceae</taxon>
        <taxon>Adhaeribacter</taxon>
    </lineage>
</organism>
<proteinExistence type="predicted"/>
<gene>
    <name evidence="1" type="ORF">AAE02nite_50060</name>
</gene>
<dbReference type="OrthoDB" id="852327at2"/>
<evidence type="ECO:0000313" key="1">
    <source>
        <dbReference type="EMBL" id="GEO07342.1"/>
    </source>
</evidence>
<sequence>MAEVNAPAVDIFMKNLQERCEGLFYLSESEYPLEPIILEVSDTAAVTNADVLKLAGQPEDAPVEVVDLPYFLRNQTADVPDPDEFIQTMVQRFRDLQAFLLAQLQEVKVYRIGRREIQVYALGKLNQSQLAGFKTTSVET</sequence>
<dbReference type="RefSeq" id="WP_146905330.1">
    <property type="nucleotide sequence ID" value="NZ_BJYS01000059.1"/>
</dbReference>
<dbReference type="Proteomes" id="UP000321532">
    <property type="component" value="Unassembled WGS sequence"/>
</dbReference>
<dbReference type="SUPFAM" id="SSF82602">
    <property type="entry name" value="Nuclease A inhibitor (NuiA)"/>
    <property type="match status" value="1"/>
</dbReference>
<evidence type="ECO:0000313" key="2">
    <source>
        <dbReference type="Proteomes" id="UP000321532"/>
    </source>
</evidence>
<comment type="caution">
    <text evidence="1">The sequence shown here is derived from an EMBL/GenBank/DDBJ whole genome shotgun (WGS) entry which is preliminary data.</text>
</comment>
<protein>
    <submittedName>
        <fullName evidence="1">Sugar-non-specific nuclease inhibitor NuiA-like protein</fullName>
    </submittedName>
</protein>
<dbReference type="InterPro" id="IPR012489">
    <property type="entry name" value="NucleaseA_inhib-like"/>
</dbReference>
<dbReference type="AlphaFoldDB" id="A0A512B5U8"/>
<keyword evidence="2" id="KW-1185">Reference proteome</keyword>
<reference evidence="1 2" key="1">
    <citation type="submission" date="2019-07" db="EMBL/GenBank/DDBJ databases">
        <title>Whole genome shotgun sequence of Adhaeribacter aerolatus NBRC 106133.</title>
        <authorList>
            <person name="Hosoyama A."/>
            <person name="Uohara A."/>
            <person name="Ohji S."/>
            <person name="Ichikawa N."/>
        </authorList>
    </citation>
    <scope>NUCLEOTIDE SEQUENCE [LARGE SCALE GENOMIC DNA]</scope>
    <source>
        <strain evidence="1 2">NBRC 106133</strain>
    </source>
</reference>
<name>A0A512B5U8_9BACT</name>
<dbReference type="Pfam" id="PF07924">
    <property type="entry name" value="NuiA"/>
    <property type="match status" value="1"/>
</dbReference>
<dbReference type="EMBL" id="BJYS01000059">
    <property type="protein sequence ID" value="GEO07342.1"/>
    <property type="molecule type" value="Genomic_DNA"/>
</dbReference>
<dbReference type="Gene3D" id="3.40.1460.10">
    <property type="entry name" value="Nuclease A inhibitor-like"/>
    <property type="match status" value="1"/>
</dbReference>